<keyword evidence="2" id="KW-1185">Reference proteome</keyword>
<dbReference type="OrthoDB" id="5282002at2759"/>
<organism evidence="1 2">
    <name type="scientific">Passalora fulva</name>
    <name type="common">Tomato leaf mold</name>
    <name type="synonym">Cladosporium fulvum</name>
    <dbReference type="NCBI Taxonomy" id="5499"/>
    <lineage>
        <taxon>Eukaryota</taxon>
        <taxon>Fungi</taxon>
        <taxon>Dikarya</taxon>
        <taxon>Ascomycota</taxon>
        <taxon>Pezizomycotina</taxon>
        <taxon>Dothideomycetes</taxon>
        <taxon>Dothideomycetidae</taxon>
        <taxon>Mycosphaerellales</taxon>
        <taxon>Mycosphaerellaceae</taxon>
        <taxon>Fulvia</taxon>
    </lineage>
</organism>
<evidence type="ECO:0000313" key="2">
    <source>
        <dbReference type="Proteomes" id="UP000756132"/>
    </source>
</evidence>
<dbReference type="AlphaFoldDB" id="A0A9Q8UTQ7"/>
<name>A0A9Q8UTQ7_PASFU</name>
<dbReference type="EMBL" id="CP090171">
    <property type="protein sequence ID" value="UJO22073.1"/>
    <property type="molecule type" value="Genomic_DNA"/>
</dbReference>
<protein>
    <submittedName>
        <fullName evidence="1">Uncharacterized protein</fullName>
    </submittedName>
</protein>
<reference evidence="1" key="1">
    <citation type="submission" date="2021-12" db="EMBL/GenBank/DDBJ databases">
        <authorList>
            <person name="Zaccaron A."/>
            <person name="Stergiopoulos I."/>
        </authorList>
    </citation>
    <scope>NUCLEOTIDE SEQUENCE</scope>
    <source>
        <strain evidence="1">Race5_Kim</strain>
    </source>
</reference>
<dbReference type="GeneID" id="71988811"/>
<accession>A0A9Q8UTQ7</accession>
<proteinExistence type="predicted"/>
<sequence>MARIAPEGFVMPDNILDPNTATRDDFSKQAMAFEIPADASQDYKKYAEPLKDLYGHLAYHKAMASNLHQTFMTPAASKNRVYFMWDFVGRTLSMLKALPPTITVASMNDAQLEMYEDVQLRSQLTCDLILNKTPGMLNQKMEMLYPDQAHNHPDFGDAVLEDARKLDEVFPGKFEGEHSVRR</sequence>
<dbReference type="RefSeq" id="XP_047766439.1">
    <property type="nucleotide sequence ID" value="XM_047908081.1"/>
</dbReference>
<dbReference type="Proteomes" id="UP000756132">
    <property type="component" value="Chromosome 9"/>
</dbReference>
<dbReference type="KEGG" id="ffu:CLAFUR5_08933"/>
<reference evidence="1" key="2">
    <citation type="journal article" date="2022" name="Microb. Genom.">
        <title>A chromosome-scale genome assembly of the tomato pathogen Cladosporium fulvum reveals a compartmentalized genome architecture and the presence of a dispensable chromosome.</title>
        <authorList>
            <person name="Zaccaron A.Z."/>
            <person name="Chen L.H."/>
            <person name="Samaras A."/>
            <person name="Stergiopoulos I."/>
        </authorList>
    </citation>
    <scope>NUCLEOTIDE SEQUENCE</scope>
    <source>
        <strain evidence="1">Race5_Kim</strain>
    </source>
</reference>
<dbReference type="OMA" id="WDFVGRT"/>
<evidence type="ECO:0000313" key="1">
    <source>
        <dbReference type="EMBL" id="UJO22073.1"/>
    </source>
</evidence>
<gene>
    <name evidence="1" type="ORF">CLAFUR5_08933</name>
</gene>